<name>A0A1Z8AW60_9FLAO</name>
<dbReference type="Pfam" id="PF13239">
    <property type="entry name" value="2TM"/>
    <property type="match status" value="1"/>
</dbReference>
<keyword evidence="1" id="KW-0472">Membrane</keyword>
<dbReference type="RefSeq" id="WP_303686836.1">
    <property type="nucleotide sequence ID" value="NZ_CAJXYO010000030.1"/>
</dbReference>
<keyword evidence="1" id="KW-0812">Transmembrane</keyword>
<evidence type="ECO:0000256" key="1">
    <source>
        <dbReference type="SAM" id="Phobius"/>
    </source>
</evidence>
<feature type="domain" description="2TM" evidence="2">
    <location>
        <begin position="12"/>
        <end position="91"/>
    </location>
</feature>
<dbReference type="Proteomes" id="UP000196102">
    <property type="component" value="Unassembled WGS sequence"/>
</dbReference>
<dbReference type="InterPro" id="IPR025698">
    <property type="entry name" value="2TM_dom"/>
</dbReference>
<proteinExistence type="predicted"/>
<evidence type="ECO:0000313" key="3">
    <source>
        <dbReference type="EMBL" id="OUS14561.1"/>
    </source>
</evidence>
<comment type="caution">
    <text evidence="3">The sequence shown here is derived from an EMBL/GenBank/DDBJ whole genome shotgun (WGS) entry which is preliminary data.</text>
</comment>
<dbReference type="EMBL" id="MAAX01000118">
    <property type="protein sequence ID" value="OUS14561.1"/>
    <property type="molecule type" value="Genomic_DNA"/>
</dbReference>
<feature type="transmembrane region" description="Helical" evidence="1">
    <location>
        <begin position="51"/>
        <end position="72"/>
    </location>
</feature>
<evidence type="ECO:0000313" key="4">
    <source>
        <dbReference type="Proteomes" id="UP000196102"/>
    </source>
</evidence>
<evidence type="ECO:0000259" key="2">
    <source>
        <dbReference type="Pfam" id="PF13239"/>
    </source>
</evidence>
<gene>
    <name evidence="3" type="ORF">A9Q93_07715</name>
</gene>
<sequence length="97" mass="11591">MEHIDKTSERYKKAARRVEEIKAFYHHLIVFIIINLCILAFVIFFEGDLMFFFIVSVLGWGIGLVSHAVKVFEINPFTNKEWEKRKIQEILDKDRFI</sequence>
<protein>
    <recommendedName>
        <fullName evidence="2">2TM domain-containing protein</fullName>
    </recommendedName>
</protein>
<accession>A0A1Z8AW60</accession>
<organism evidence="3 4">
    <name type="scientific">Nonlabens dokdonensis</name>
    <dbReference type="NCBI Taxonomy" id="328515"/>
    <lineage>
        <taxon>Bacteria</taxon>
        <taxon>Pseudomonadati</taxon>
        <taxon>Bacteroidota</taxon>
        <taxon>Flavobacteriia</taxon>
        <taxon>Flavobacteriales</taxon>
        <taxon>Flavobacteriaceae</taxon>
        <taxon>Nonlabens</taxon>
    </lineage>
</organism>
<reference evidence="4" key="1">
    <citation type="journal article" date="2017" name="Proc. Natl. Acad. Sci. U.S.A.">
        <title>Simulation of Deepwater Horizon oil plume reveals substrate specialization within a complex community of hydrocarbon-degraders.</title>
        <authorList>
            <person name="Hu P."/>
            <person name="Dubinsky E.A."/>
            <person name="Probst A.J."/>
            <person name="Wang J."/>
            <person name="Sieber C.M.K."/>
            <person name="Tom L.M."/>
            <person name="Gardinali P."/>
            <person name="Banfield J.F."/>
            <person name="Atlas R.M."/>
            <person name="Andersen G.L."/>
        </authorList>
    </citation>
    <scope>NUCLEOTIDE SEQUENCE [LARGE SCALE GENOMIC DNA]</scope>
</reference>
<feature type="transmembrane region" description="Helical" evidence="1">
    <location>
        <begin position="21"/>
        <end position="45"/>
    </location>
</feature>
<dbReference type="AlphaFoldDB" id="A0A1Z8AW60"/>
<keyword evidence="1" id="KW-1133">Transmembrane helix</keyword>